<dbReference type="RefSeq" id="WP_007693575.1">
    <property type="nucleotide sequence ID" value="NZ_AJRK01000045.1"/>
</dbReference>
<evidence type="ECO:0000256" key="6">
    <source>
        <dbReference type="SAM" id="Phobius"/>
    </source>
</evidence>
<dbReference type="PATRIC" id="fig|1132509.6.peg.2341"/>
<dbReference type="OrthoDB" id="306607at2157"/>
<dbReference type="Proteomes" id="UP000011566">
    <property type="component" value="Unassembled WGS sequence"/>
</dbReference>
<accession>M0M0I9</accession>
<dbReference type="eggNOG" id="arCOG03159">
    <property type="taxonomic scope" value="Archaea"/>
</dbReference>
<evidence type="ECO:0000313" key="8">
    <source>
        <dbReference type="EMBL" id="EMA38124.1"/>
    </source>
</evidence>
<evidence type="ECO:0000256" key="5">
    <source>
        <dbReference type="ARBA" id="ARBA00023136"/>
    </source>
</evidence>
<keyword evidence="4 6" id="KW-1133">Transmembrane helix</keyword>
<keyword evidence="9" id="KW-1185">Reference proteome</keyword>
<name>M0M0I9_9EURY</name>
<comment type="caution">
    <text evidence="8">The sequence shown here is derived from an EMBL/GenBank/DDBJ whole genome shotgun (WGS) entry which is preliminary data.</text>
</comment>
<evidence type="ECO:0000259" key="7">
    <source>
        <dbReference type="Pfam" id="PF13190"/>
    </source>
</evidence>
<gene>
    <name evidence="8" type="ORF">C447_10365</name>
</gene>
<evidence type="ECO:0000256" key="1">
    <source>
        <dbReference type="ARBA" id="ARBA00004236"/>
    </source>
</evidence>
<evidence type="ECO:0000256" key="2">
    <source>
        <dbReference type="ARBA" id="ARBA00022475"/>
    </source>
</evidence>
<sequence length="99" mass="9864">MSTVRTNPWVRRACLGVLVLVVLAPVFGWASGAVGYAEPLENAAEMTGAADAAVTVHAGVLPDYAVPGLGAPLGTLVSALVGAALTLGVAVGVGRLLER</sequence>
<organism evidence="8 9">
    <name type="scientific">Halococcus hamelinensis 100A6</name>
    <dbReference type="NCBI Taxonomy" id="1132509"/>
    <lineage>
        <taxon>Archaea</taxon>
        <taxon>Methanobacteriati</taxon>
        <taxon>Methanobacteriota</taxon>
        <taxon>Stenosarchaea group</taxon>
        <taxon>Halobacteria</taxon>
        <taxon>Halobacteriales</taxon>
        <taxon>Halococcaceae</taxon>
        <taxon>Halococcus</taxon>
    </lineage>
</organism>
<keyword evidence="2" id="KW-1003">Cell membrane</keyword>
<dbReference type="InterPro" id="IPR025937">
    <property type="entry name" value="PDGLE_dom"/>
</dbReference>
<keyword evidence="3 6" id="KW-0812">Transmembrane</keyword>
<dbReference type="EMBL" id="AOMB01000031">
    <property type="protein sequence ID" value="EMA38124.1"/>
    <property type="molecule type" value="Genomic_DNA"/>
</dbReference>
<evidence type="ECO:0000256" key="3">
    <source>
        <dbReference type="ARBA" id="ARBA00022692"/>
    </source>
</evidence>
<comment type="subcellular location">
    <subcellularLocation>
        <location evidence="1">Cell membrane</location>
    </subcellularLocation>
</comment>
<protein>
    <submittedName>
        <fullName evidence="8">CbiM protein C-terminal domain-like protein</fullName>
    </submittedName>
</protein>
<feature type="transmembrane region" description="Helical" evidence="6">
    <location>
        <begin position="76"/>
        <end position="97"/>
    </location>
</feature>
<dbReference type="GO" id="GO:0005886">
    <property type="term" value="C:plasma membrane"/>
    <property type="evidence" value="ECO:0007669"/>
    <property type="project" value="UniProtKB-SubCell"/>
</dbReference>
<feature type="domain" description="PDGLE" evidence="7">
    <location>
        <begin position="39"/>
        <end position="99"/>
    </location>
</feature>
<proteinExistence type="predicted"/>
<dbReference type="Pfam" id="PF13190">
    <property type="entry name" value="PDGLE"/>
    <property type="match status" value="1"/>
</dbReference>
<keyword evidence="5 6" id="KW-0472">Membrane</keyword>
<evidence type="ECO:0000256" key="4">
    <source>
        <dbReference type="ARBA" id="ARBA00022989"/>
    </source>
</evidence>
<reference evidence="8 9" key="1">
    <citation type="journal article" date="2014" name="PLoS Genet.">
        <title>Phylogenetically driven sequencing of extremely halophilic archaea reveals strategies for static and dynamic osmo-response.</title>
        <authorList>
            <person name="Becker E.A."/>
            <person name="Seitzer P.M."/>
            <person name="Tritt A."/>
            <person name="Larsen D."/>
            <person name="Krusor M."/>
            <person name="Yao A.I."/>
            <person name="Wu D."/>
            <person name="Madern D."/>
            <person name="Eisen J.A."/>
            <person name="Darling A.E."/>
            <person name="Facciotti M.T."/>
        </authorList>
    </citation>
    <scope>NUCLEOTIDE SEQUENCE [LARGE SCALE GENOMIC DNA]</scope>
    <source>
        <strain evidence="8 9">100A6</strain>
    </source>
</reference>
<dbReference type="AlphaFoldDB" id="M0M0I9"/>
<evidence type="ECO:0000313" key="9">
    <source>
        <dbReference type="Proteomes" id="UP000011566"/>
    </source>
</evidence>